<feature type="domain" description="VanZ-like" evidence="2">
    <location>
        <begin position="10"/>
        <end position="126"/>
    </location>
</feature>
<dbReference type="OrthoDB" id="4822551at2"/>
<keyword evidence="1" id="KW-0472">Membrane</keyword>
<dbReference type="RefSeq" id="WP_142766775.1">
    <property type="nucleotide sequence ID" value="NZ_CP041356.1"/>
</dbReference>
<evidence type="ECO:0000256" key="1">
    <source>
        <dbReference type="SAM" id="Phobius"/>
    </source>
</evidence>
<dbReference type="Pfam" id="PF04892">
    <property type="entry name" value="VanZ"/>
    <property type="match status" value="1"/>
</dbReference>
<reference evidence="3 4" key="1">
    <citation type="submission" date="2019-07" db="EMBL/GenBank/DDBJ databases">
        <title>Genome sequencing of KACC 19320.</title>
        <authorList>
            <person name="Heo J."/>
            <person name="Kim S.-J."/>
            <person name="Kim J.-S."/>
            <person name="Hong S.-B."/>
            <person name="Kwon S.-W."/>
        </authorList>
    </citation>
    <scope>NUCLEOTIDE SEQUENCE [LARGE SCALE GENOMIC DNA]</scope>
    <source>
        <strain evidence="3 4">KACC 19320</strain>
    </source>
</reference>
<dbReference type="Proteomes" id="UP000315128">
    <property type="component" value="Chromosome"/>
</dbReference>
<feature type="transmembrane region" description="Helical" evidence="1">
    <location>
        <begin position="138"/>
        <end position="159"/>
    </location>
</feature>
<dbReference type="PANTHER" id="PTHR36834">
    <property type="entry name" value="MEMBRANE PROTEIN-RELATED"/>
    <property type="match status" value="1"/>
</dbReference>
<evidence type="ECO:0000313" key="3">
    <source>
        <dbReference type="EMBL" id="QDK71201.1"/>
    </source>
</evidence>
<organism evidence="3 4">
    <name type="scientific">Lactococcus protaetiae</name>
    <dbReference type="NCBI Taxonomy" id="2592653"/>
    <lineage>
        <taxon>Bacteria</taxon>
        <taxon>Bacillati</taxon>
        <taxon>Bacillota</taxon>
        <taxon>Bacilli</taxon>
        <taxon>Lactobacillales</taxon>
        <taxon>Streptococcaceae</taxon>
        <taxon>Lactococcus</taxon>
    </lineage>
</organism>
<keyword evidence="1" id="KW-1133">Transmembrane helix</keyword>
<dbReference type="EMBL" id="CP041356">
    <property type="protein sequence ID" value="QDK71201.1"/>
    <property type="molecule type" value="Genomic_DNA"/>
</dbReference>
<evidence type="ECO:0000259" key="2">
    <source>
        <dbReference type="Pfam" id="PF04892"/>
    </source>
</evidence>
<gene>
    <name evidence="3" type="ORF">FLP15_08590</name>
</gene>
<dbReference type="KEGG" id="lack:FLP15_08590"/>
<protein>
    <submittedName>
        <fullName evidence="3">VanZ family protein</fullName>
    </submittedName>
</protein>
<dbReference type="PANTHER" id="PTHR36834:SF2">
    <property type="entry name" value="MEMBRANE PROTEIN"/>
    <property type="match status" value="1"/>
</dbReference>
<accession>A0A514Z9D7</accession>
<feature type="transmembrane region" description="Helical" evidence="1">
    <location>
        <begin position="106"/>
        <end position="126"/>
    </location>
</feature>
<feature type="transmembrane region" description="Helical" evidence="1">
    <location>
        <begin position="78"/>
        <end position="99"/>
    </location>
</feature>
<feature type="transmembrane region" description="Helical" evidence="1">
    <location>
        <begin position="12"/>
        <end position="34"/>
    </location>
</feature>
<dbReference type="AlphaFoldDB" id="A0A514Z9D7"/>
<dbReference type="InterPro" id="IPR053150">
    <property type="entry name" value="Teicoplanin_resist-assoc"/>
</dbReference>
<evidence type="ECO:0000313" key="4">
    <source>
        <dbReference type="Proteomes" id="UP000315128"/>
    </source>
</evidence>
<proteinExistence type="predicted"/>
<sequence>MTKTLAKILFTIYSLILIWIILFKLSFHPINFLINVNTRSLNLVPFALSGGRREVLLNVLIFVPFGVLLNMVGRKIPFLLKILIICAISFLFESLQYLLSIGASDVTDLITNSLGGLIGLSLYSIARKLGQERKVDRNIVVLGFIMIVLILIWIGRLFFRRIM</sequence>
<feature type="transmembrane region" description="Helical" evidence="1">
    <location>
        <begin position="55"/>
        <end position="72"/>
    </location>
</feature>
<keyword evidence="1" id="KW-0812">Transmembrane</keyword>
<keyword evidence="4" id="KW-1185">Reference proteome</keyword>
<name>A0A514Z9D7_9LACT</name>
<dbReference type="InterPro" id="IPR006976">
    <property type="entry name" value="VanZ-like"/>
</dbReference>